<dbReference type="STRING" id="1176587.A8C56_06610"/>
<dbReference type="InterPro" id="IPR015943">
    <property type="entry name" value="WD40/YVTN_repeat-like_dom_sf"/>
</dbReference>
<dbReference type="SUPFAM" id="SSF50939">
    <property type="entry name" value="Sialidases"/>
    <property type="match status" value="1"/>
</dbReference>
<evidence type="ECO:0000313" key="2">
    <source>
        <dbReference type="EMBL" id="ANH83750.1"/>
    </source>
</evidence>
<gene>
    <name evidence="2" type="ORF">A8C56_06610</name>
</gene>
<feature type="signal peptide" evidence="1">
    <location>
        <begin position="1"/>
        <end position="19"/>
    </location>
</feature>
<dbReference type="PANTHER" id="PTHR47199">
    <property type="entry name" value="PHOTOSYSTEM II STABILITY/ASSEMBLY FACTOR HCF136, CHLOROPLASTIC"/>
    <property type="match status" value="1"/>
</dbReference>
<dbReference type="CDD" id="cd15482">
    <property type="entry name" value="Sialidase_non-viral"/>
    <property type="match status" value="1"/>
</dbReference>
<dbReference type="AlphaFoldDB" id="A0A1A9IAH1"/>
<accession>A0A1A9IAH1</accession>
<feature type="chain" id="PRO_5008390112" evidence="1">
    <location>
        <begin position="20"/>
        <end position="327"/>
    </location>
</feature>
<dbReference type="Pfam" id="PF02012">
    <property type="entry name" value="BNR"/>
    <property type="match status" value="1"/>
</dbReference>
<evidence type="ECO:0000256" key="1">
    <source>
        <dbReference type="SAM" id="SignalP"/>
    </source>
</evidence>
<sequence>MSVRFLLIFLLGIPSLACAQVLEILEQGKPSNLRGIGIYKKTVWASGSNGYVGRSDDNGHTWAWQQVAGYENKDFRDIQVLDSHTALLMAIESPAYILKTADAGSTWKKVYENKDTSMFLDAMAFADAQQGYVIGDPLGSHLFMAATKDGGNTWGPVTNSFPPLLKGEAFFAASGTNIAVDTHQLFLVSGGAQSRLMTKGQALRLPIMQGTESTGANSIGIFNNKIMVAGGDFSNPRRNDSVLIFSNDGGKTWQHPALPPGGYRSAVAAVDQNTWITCGLTGVEVSKDGGLTWQQLSVESFNAISINKAARTAFLAGSGGRIAKVVF</sequence>
<dbReference type="Proteomes" id="UP000077667">
    <property type="component" value="Chromosome"/>
</dbReference>
<keyword evidence="1" id="KW-0732">Signal</keyword>
<dbReference type="EMBL" id="CP015772">
    <property type="protein sequence ID" value="ANH83750.1"/>
    <property type="molecule type" value="Genomic_DNA"/>
</dbReference>
<dbReference type="InterPro" id="IPR036278">
    <property type="entry name" value="Sialidase_sf"/>
</dbReference>
<dbReference type="PANTHER" id="PTHR47199:SF2">
    <property type="entry name" value="PHOTOSYSTEM II STABILITY_ASSEMBLY FACTOR HCF136, CHLOROPLASTIC"/>
    <property type="match status" value="1"/>
</dbReference>
<evidence type="ECO:0000313" key="3">
    <source>
        <dbReference type="Proteomes" id="UP000077667"/>
    </source>
</evidence>
<protein>
    <submittedName>
        <fullName evidence="2">Oxidoreductase</fullName>
    </submittedName>
</protein>
<dbReference type="KEGG" id="nia:A8C56_06610"/>
<keyword evidence="3" id="KW-1185">Reference proteome</keyword>
<name>A0A1A9IAH1_9BACT</name>
<dbReference type="Gene3D" id="2.130.10.10">
    <property type="entry name" value="YVTN repeat-like/Quinoprotein amine dehydrogenase"/>
    <property type="match status" value="2"/>
</dbReference>
<dbReference type="RefSeq" id="WP_067761691.1">
    <property type="nucleotide sequence ID" value="NZ_CP015772.1"/>
</dbReference>
<proteinExistence type="predicted"/>
<reference evidence="2 3" key="1">
    <citation type="submission" date="2016-05" db="EMBL/GenBank/DDBJ databases">
        <title>Niabella ginsenosidivorans BS26 whole genome sequencing.</title>
        <authorList>
            <person name="Im W.T."/>
            <person name="Siddiqi M.Z."/>
        </authorList>
    </citation>
    <scope>NUCLEOTIDE SEQUENCE [LARGE SCALE GENOMIC DNA]</scope>
    <source>
        <strain evidence="2 3">BS26</strain>
    </source>
</reference>
<organism evidence="2 3">
    <name type="scientific">Niabella ginsenosidivorans</name>
    <dbReference type="NCBI Taxonomy" id="1176587"/>
    <lineage>
        <taxon>Bacteria</taxon>
        <taxon>Pseudomonadati</taxon>
        <taxon>Bacteroidota</taxon>
        <taxon>Chitinophagia</taxon>
        <taxon>Chitinophagales</taxon>
        <taxon>Chitinophagaceae</taxon>
        <taxon>Niabella</taxon>
    </lineage>
</organism>
<dbReference type="InterPro" id="IPR002860">
    <property type="entry name" value="BNR_rpt"/>
</dbReference>